<dbReference type="GeneID" id="62194293"/>
<dbReference type="InterPro" id="IPR036873">
    <property type="entry name" value="Rhodanese-like_dom_sf"/>
</dbReference>
<organism evidence="3 4">
    <name type="scientific">Eeniella nana</name>
    <name type="common">Yeast</name>
    <name type="synonym">Brettanomyces nanus</name>
    <dbReference type="NCBI Taxonomy" id="13502"/>
    <lineage>
        <taxon>Eukaryota</taxon>
        <taxon>Fungi</taxon>
        <taxon>Dikarya</taxon>
        <taxon>Ascomycota</taxon>
        <taxon>Saccharomycotina</taxon>
        <taxon>Pichiomycetes</taxon>
        <taxon>Pichiales</taxon>
        <taxon>Pichiaceae</taxon>
        <taxon>Brettanomyces</taxon>
    </lineage>
</organism>
<feature type="compositionally biased region" description="Basic and acidic residues" evidence="1">
    <location>
        <begin position="216"/>
        <end position="225"/>
    </location>
</feature>
<dbReference type="AlphaFoldDB" id="A0A875RNF7"/>
<dbReference type="Proteomes" id="UP000662931">
    <property type="component" value="Chromosome 1"/>
</dbReference>
<dbReference type="Gene3D" id="3.40.250.10">
    <property type="entry name" value="Rhodanese-like domain"/>
    <property type="match status" value="1"/>
</dbReference>
<dbReference type="PROSITE" id="PS50206">
    <property type="entry name" value="RHODANESE_3"/>
    <property type="match status" value="1"/>
</dbReference>
<sequence>MSFRAISRQTSQILKRTNLKGLEFALPRPLLVGSVRSLSTVQHQLPITGQWRGSWQPLVGFSINLLNRRAVRYYSVIEEESSAPVIDFNKMKDIAAGKDSTYVIVDVREPDEYKTGHIPNAINVPCKSSPGAYGLNPEEFHLTFGFEKPAKDKTLVFYCMGGIRSSISEELAGTCDYSKRLNYKGSWEDWVANRGAIEYSPEPESAESTESTEPSKSAEPKDSKN</sequence>
<name>A0A875RNF7_EENNA</name>
<dbReference type="EMBL" id="CP064812">
    <property type="protein sequence ID" value="QPG73580.1"/>
    <property type="molecule type" value="Genomic_DNA"/>
</dbReference>
<dbReference type="KEGG" id="bnn:FOA43_000892"/>
<dbReference type="InterPro" id="IPR001763">
    <property type="entry name" value="Rhodanese-like_dom"/>
</dbReference>
<accession>A0A875RNF7</accession>
<keyword evidence="4" id="KW-1185">Reference proteome</keyword>
<dbReference type="PANTHER" id="PTHR44086:SF10">
    <property type="entry name" value="THIOSULFATE SULFURTRANSFERASE_RHODANESE-LIKE DOMAIN-CONTAINING PROTEIN 3"/>
    <property type="match status" value="1"/>
</dbReference>
<dbReference type="RefSeq" id="XP_038777145.1">
    <property type="nucleotide sequence ID" value="XM_038921217.1"/>
</dbReference>
<dbReference type="Pfam" id="PF00581">
    <property type="entry name" value="Rhodanese"/>
    <property type="match status" value="1"/>
</dbReference>
<dbReference type="OrthoDB" id="566238at2759"/>
<evidence type="ECO:0000259" key="2">
    <source>
        <dbReference type="PROSITE" id="PS50206"/>
    </source>
</evidence>
<proteinExistence type="predicted"/>
<protein>
    <recommendedName>
        <fullName evidence="2">Rhodanese domain-containing protein</fullName>
    </recommendedName>
</protein>
<evidence type="ECO:0000313" key="4">
    <source>
        <dbReference type="Proteomes" id="UP000662931"/>
    </source>
</evidence>
<gene>
    <name evidence="3" type="ORF">FOA43_000892</name>
</gene>
<feature type="compositionally biased region" description="Low complexity" evidence="1">
    <location>
        <begin position="200"/>
        <end position="215"/>
    </location>
</feature>
<dbReference type="PANTHER" id="PTHR44086">
    <property type="entry name" value="THIOSULFATE SULFURTRANSFERASE RDL2, MITOCHONDRIAL-RELATED"/>
    <property type="match status" value="1"/>
</dbReference>
<feature type="region of interest" description="Disordered" evidence="1">
    <location>
        <begin position="198"/>
        <end position="225"/>
    </location>
</feature>
<feature type="domain" description="Rhodanese" evidence="2">
    <location>
        <begin position="98"/>
        <end position="199"/>
    </location>
</feature>
<reference evidence="3" key="1">
    <citation type="submission" date="2020-10" db="EMBL/GenBank/DDBJ databases">
        <authorList>
            <person name="Roach M.J.R."/>
        </authorList>
    </citation>
    <scope>NUCLEOTIDE SEQUENCE</scope>
    <source>
        <strain evidence="3">CBS 1945</strain>
    </source>
</reference>
<evidence type="ECO:0000256" key="1">
    <source>
        <dbReference type="SAM" id="MobiDB-lite"/>
    </source>
</evidence>
<dbReference type="GO" id="GO:0005739">
    <property type="term" value="C:mitochondrion"/>
    <property type="evidence" value="ECO:0007669"/>
    <property type="project" value="TreeGrafter"/>
</dbReference>
<evidence type="ECO:0000313" key="3">
    <source>
        <dbReference type="EMBL" id="QPG73580.1"/>
    </source>
</evidence>
<dbReference type="SUPFAM" id="SSF52821">
    <property type="entry name" value="Rhodanese/Cell cycle control phosphatase"/>
    <property type="match status" value="1"/>
</dbReference>
<dbReference type="GO" id="GO:0004792">
    <property type="term" value="F:thiosulfate-cyanide sulfurtransferase activity"/>
    <property type="evidence" value="ECO:0007669"/>
    <property type="project" value="TreeGrafter"/>
</dbReference>
<dbReference type="SMART" id="SM00450">
    <property type="entry name" value="RHOD"/>
    <property type="match status" value="1"/>
</dbReference>